<dbReference type="Pfam" id="PF13358">
    <property type="entry name" value="DDE_3"/>
    <property type="match status" value="1"/>
</dbReference>
<dbReference type="InterPro" id="IPR036397">
    <property type="entry name" value="RNaseH_sf"/>
</dbReference>
<protein>
    <recommendedName>
        <fullName evidence="1">Tc1-like transposase DDE domain-containing protein</fullName>
    </recommendedName>
</protein>
<comment type="caution">
    <text evidence="2">The sequence shown here is derived from an EMBL/GenBank/DDBJ whole genome shotgun (WGS) entry which is preliminary data.</text>
</comment>
<dbReference type="OrthoDB" id="2266637at2759"/>
<evidence type="ECO:0000313" key="2">
    <source>
        <dbReference type="EMBL" id="KAF9470296.1"/>
    </source>
</evidence>
<reference evidence="2" key="1">
    <citation type="submission" date="2020-11" db="EMBL/GenBank/DDBJ databases">
        <authorList>
            <consortium name="DOE Joint Genome Institute"/>
            <person name="Ahrendt S."/>
            <person name="Riley R."/>
            <person name="Andreopoulos W."/>
            <person name="Labutti K."/>
            <person name="Pangilinan J."/>
            <person name="Ruiz-Duenas F.J."/>
            <person name="Barrasa J.M."/>
            <person name="Sanchez-Garcia M."/>
            <person name="Camarero S."/>
            <person name="Miyauchi S."/>
            <person name="Serrano A."/>
            <person name="Linde D."/>
            <person name="Babiker R."/>
            <person name="Drula E."/>
            <person name="Ayuso-Fernandez I."/>
            <person name="Pacheco R."/>
            <person name="Padilla G."/>
            <person name="Ferreira P."/>
            <person name="Barriuso J."/>
            <person name="Kellner H."/>
            <person name="Castanera R."/>
            <person name="Alfaro M."/>
            <person name="Ramirez L."/>
            <person name="Pisabarro A.G."/>
            <person name="Kuo A."/>
            <person name="Tritt A."/>
            <person name="Lipzen A."/>
            <person name="He G."/>
            <person name="Yan M."/>
            <person name="Ng V."/>
            <person name="Cullen D."/>
            <person name="Martin F."/>
            <person name="Rosso M.-N."/>
            <person name="Henrissat B."/>
            <person name="Hibbett D."/>
            <person name="Martinez A.T."/>
            <person name="Grigoriev I.V."/>
        </authorList>
    </citation>
    <scope>NUCLEOTIDE SEQUENCE</scope>
    <source>
        <strain evidence="2">CIRM-BRFM 674</strain>
    </source>
</reference>
<gene>
    <name evidence="2" type="ORF">BDN70DRAFT_766388</name>
</gene>
<dbReference type="Proteomes" id="UP000807469">
    <property type="component" value="Unassembled WGS sequence"/>
</dbReference>
<sequence length="64" mass="7299">ILYLPAYSPDLNPIEESFSTLKAYLRRHGFVIRQEQDAINALLEACGCITPQMAEGWFRHAGYI</sequence>
<keyword evidence="3" id="KW-1185">Reference proteome</keyword>
<accession>A0A9P5YM12</accession>
<name>A0A9P5YM12_9AGAR</name>
<feature type="domain" description="Tc1-like transposase DDE" evidence="1">
    <location>
        <begin position="1"/>
        <end position="35"/>
    </location>
</feature>
<feature type="non-terminal residue" evidence="2">
    <location>
        <position position="1"/>
    </location>
</feature>
<organism evidence="2 3">
    <name type="scientific">Pholiota conissans</name>
    <dbReference type="NCBI Taxonomy" id="109636"/>
    <lineage>
        <taxon>Eukaryota</taxon>
        <taxon>Fungi</taxon>
        <taxon>Dikarya</taxon>
        <taxon>Basidiomycota</taxon>
        <taxon>Agaricomycotina</taxon>
        <taxon>Agaricomycetes</taxon>
        <taxon>Agaricomycetidae</taxon>
        <taxon>Agaricales</taxon>
        <taxon>Agaricineae</taxon>
        <taxon>Strophariaceae</taxon>
        <taxon>Pholiota</taxon>
    </lineage>
</organism>
<dbReference type="AlphaFoldDB" id="A0A9P5YM12"/>
<dbReference type="EMBL" id="MU156088">
    <property type="protein sequence ID" value="KAF9470296.1"/>
    <property type="molecule type" value="Genomic_DNA"/>
</dbReference>
<proteinExistence type="predicted"/>
<dbReference type="GO" id="GO:0003676">
    <property type="term" value="F:nucleic acid binding"/>
    <property type="evidence" value="ECO:0007669"/>
    <property type="project" value="InterPro"/>
</dbReference>
<evidence type="ECO:0000313" key="3">
    <source>
        <dbReference type="Proteomes" id="UP000807469"/>
    </source>
</evidence>
<dbReference type="InterPro" id="IPR038717">
    <property type="entry name" value="Tc1-like_DDE_dom"/>
</dbReference>
<dbReference type="Gene3D" id="3.30.420.10">
    <property type="entry name" value="Ribonuclease H-like superfamily/Ribonuclease H"/>
    <property type="match status" value="1"/>
</dbReference>
<evidence type="ECO:0000259" key="1">
    <source>
        <dbReference type="Pfam" id="PF13358"/>
    </source>
</evidence>
<feature type="non-terminal residue" evidence="2">
    <location>
        <position position="64"/>
    </location>
</feature>